<dbReference type="AlphaFoldDB" id="A0A085JN43"/>
<evidence type="ECO:0000313" key="2">
    <source>
        <dbReference type="EMBL" id="KFD21889.1"/>
    </source>
</evidence>
<dbReference type="OrthoDB" id="784829at2"/>
<sequence>MHKYQNAQEAISTERKAAAPYRLPQPLFSKANVADGEIIGSPSRPVIFCGHSATAQGYTVKSTPESWRDNVARLVAGNPSMVTAIAAAFAAPMLALT</sequence>
<evidence type="ECO:0000259" key="1">
    <source>
        <dbReference type="Pfam" id="PF06048"/>
    </source>
</evidence>
<gene>
    <name evidence="2" type="ORF">GTPT_0601</name>
</gene>
<dbReference type="eggNOG" id="COG5519">
    <property type="taxonomic scope" value="Bacteria"/>
</dbReference>
<evidence type="ECO:0000313" key="3">
    <source>
        <dbReference type="Proteomes" id="UP000028602"/>
    </source>
</evidence>
<accession>A0A085JN43</accession>
<organism evidence="2 3">
    <name type="scientific">Tatumella ptyseos ATCC 33301</name>
    <dbReference type="NCBI Taxonomy" id="1005995"/>
    <lineage>
        <taxon>Bacteria</taxon>
        <taxon>Pseudomonadati</taxon>
        <taxon>Pseudomonadota</taxon>
        <taxon>Gammaproteobacteria</taxon>
        <taxon>Enterobacterales</taxon>
        <taxon>Erwiniaceae</taxon>
        <taxon>Tatumella</taxon>
    </lineage>
</organism>
<keyword evidence="3" id="KW-1185">Reference proteome</keyword>
<dbReference type="Pfam" id="PF06048">
    <property type="entry name" value="DUF927"/>
    <property type="match status" value="1"/>
</dbReference>
<dbReference type="InterPro" id="IPR009270">
    <property type="entry name" value="DUF927"/>
</dbReference>
<dbReference type="RefSeq" id="WP_025902435.1">
    <property type="nucleotide sequence ID" value="NZ_ATMJ01000077.1"/>
</dbReference>
<dbReference type="Proteomes" id="UP000028602">
    <property type="component" value="Unassembled WGS sequence"/>
</dbReference>
<proteinExistence type="predicted"/>
<protein>
    <recommendedName>
        <fullName evidence="1">DUF927 domain-containing protein</fullName>
    </recommendedName>
</protein>
<comment type="caution">
    <text evidence="2">The sequence shown here is derived from an EMBL/GenBank/DDBJ whole genome shotgun (WGS) entry which is preliminary data.</text>
</comment>
<name>A0A085JN43_9GAMM</name>
<dbReference type="EMBL" id="JMPR01000011">
    <property type="protein sequence ID" value="KFD21889.1"/>
    <property type="molecule type" value="Genomic_DNA"/>
</dbReference>
<reference evidence="2 3" key="1">
    <citation type="submission" date="2014-05" db="EMBL/GenBank/DDBJ databases">
        <title>ATOL: Assembling a taxonomically balanced genome-scale reconstruction of the evolutionary history of the Enterobacteriaceae.</title>
        <authorList>
            <person name="Plunkett G.III."/>
            <person name="Neeno-Eckwall E.C."/>
            <person name="Glasner J.D."/>
            <person name="Perna N.T."/>
        </authorList>
    </citation>
    <scope>NUCLEOTIDE SEQUENCE [LARGE SCALE GENOMIC DNA]</scope>
    <source>
        <strain evidence="2 3">ATCC 33301</strain>
    </source>
</reference>
<feature type="domain" description="DUF927" evidence="1">
    <location>
        <begin position="36"/>
        <end position="96"/>
    </location>
</feature>